<keyword evidence="1" id="KW-0175">Coiled coil</keyword>
<organism evidence="2 3">
    <name type="scientific">Microthyrium microscopicum</name>
    <dbReference type="NCBI Taxonomy" id="703497"/>
    <lineage>
        <taxon>Eukaryota</taxon>
        <taxon>Fungi</taxon>
        <taxon>Dikarya</taxon>
        <taxon>Ascomycota</taxon>
        <taxon>Pezizomycotina</taxon>
        <taxon>Dothideomycetes</taxon>
        <taxon>Dothideomycetes incertae sedis</taxon>
        <taxon>Microthyriales</taxon>
        <taxon>Microthyriaceae</taxon>
        <taxon>Microthyrium</taxon>
    </lineage>
</organism>
<sequence>MESRYDQEVARVSELSLQVKRLIFVDTTAGDQTAEIQSLVEEIQSLKKVSRKLEAQNLDLNTELSSIYTTNTNLAGVDQTQRNLIWEKGQKIVEQTTLLAKKDQEIEELKVKIQELEPLAHNLHTSEERSFSLEATVEQLTKKSSTLESSLQSAHASAERFFEKMNRPQFVTSNRARSIHDFDTALAAYWDLRQKRQEAERRLAAATLRVQELKRLAIQGHQNAKNMCEVLEDVQDRLLAMEERLSAVDESMPSIISTQASTIKALSDEIEQWREVVGHWKHKYQIESGK</sequence>
<accession>A0A6A6U2H4</accession>
<dbReference type="EMBL" id="MU004238">
    <property type="protein sequence ID" value="KAF2666489.1"/>
    <property type="molecule type" value="Genomic_DNA"/>
</dbReference>
<evidence type="ECO:0000256" key="1">
    <source>
        <dbReference type="SAM" id="Coils"/>
    </source>
</evidence>
<protein>
    <submittedName>
        <fullName evidence="2">Uncharacterized protein</fullName>
    </submittedName>
</protein>
<dbReference type="Proteomes" id="UP000799302">
    <property type="component" value="Unassembled WGS sequence"/>
</dbReference>
<feature type="coiled-coil region" evidence="1">
    <location>
        <begin position="36"/>
        <end position="63"/>
    </location>
</feature>
<keyword evidence="3" id="KW-1185">Reference proteome</keyword>
<dbReference type="AlphaFoldDB" id="A0A6A6U2H4"/>
<feature type="coiled-coil region" evidence="1">
    <location>
        <begin position="189"/>
        <end position="251"/>
    </location>
</feature>
<reference evidence="2" key="1">
    <citation type="journal article" date="2020" name="Stud. Mycol.">
        <title>101 Dothideomycetes genomes: a test case for predicting lifestyles and emergence of pathogens.</title>
        <authorList>
            <person name="Haridas S."/>
            <person name="Albert R."/>
            <person name="Binder M."/>
            <person name="Bloem J."/>
            <person name="Labutti K."/>
            <person name="Salamov A."/>
            <person name="Andreopoulos B."/>
            <person name="Baker S."/>
            <person name="Barry K."/>
            <person name="Bills G."/>
            <person name="Bluhm B."/>
            <person name="Cannon C."/>
            <person name="Castanera R."/>
            <person name="Culley D."/>
            <person name="Daum C."/>
            <person name="Ezra D."/>
            <person name="Gonzalez J."/>
            <person name="Henrissat B."/>
            <person name="Kuo A."/>
            <person name="Liang C."/>
            <person name="Lipzen A."/>
            <person name="Lutzoni F."/>
            <person name="Magnuson J."/>
            <person name="Mondo S."/>
            <person name="Nolan M."/>
            <person name="Ohm R."/>
            <person name="Pangilinan J."/>
            <person name="Park H.-J."/>
            <person name="Ramirez L."/>
            <person name="Alfaro M."/>
            <person name="Sun H."/>
            <person name="Tritt A."/>
            <person name="Yoshinaga Y."/>
            <person name="Zwiers L.-H."/>
            <person name="Turgeon B."/>
            <person name="Goodwin S."/>
            <person name="Spatafora J."/>
            <person name="Crous P."/>
            <person name="Grigoriev I."/>
        </authorList>
    </citation>
    <scope>NUCLEOTIDE SEQUENCE</scope>
    <source>
        <strain evidence="2">CBS 115976</strain>
    </source>
</reference>
<evidence type="ECO:0000313" key="3">
    <source>
        <dbReference type="Proteomes" id="UP000799302"/>
    </source>
</evidence>
<gene>
    <name evidence="2" type="ORF">BT63DRAFT_310280</name>
</gene>
<name>A0A6A6U2H4_9PEZI</name>
<proteinExistence type="predicted"/>
<evidence type="ECO:0000313" key="2">
    <source>
        <dbReference type="EMBL" id="KAF2666489.1"/>
    </source>
</evidence>